<accession>A0ABX0C114</accession>
<evidence type="ECO:0000313" key="3">
    <source>
        <dbReference type="Proteomes" id="UP000470404"/>
    </source>
</evidence>
<dbReference type="RefSeq" id="WP_157905046.1">
    <property type="nucleotide sequence ID" value="NZ_JAAGNC010000126.1"/>
</dbReference>
<protein>
    <submittedName>
        <fullName evidence="2">Uncharacterized protein</fullName>
    </submittedName>
</protein>
<feature type="region of interest" description="Disordered" evidence="1">
    <location>
        <begin position="1"/>
        <end position="111"/>
    </location>
</feature>
<feature type="compositionally biased region" description="Basic and acidic residues" evidence="1">
    <location>
        <begin position="51"/>
        <end position="61"/>
    </location>
</feature>
<sequence length="111" mass="11010">MTNVDSKSSTEHDATGHGGEAGQGMAEGGQGVVAREAVVGQGTGGGAEDAEGGHCRGEADAAARGLSPERPIRAAPASVPRAKPPITLTNAGYQRDPARPAASIVVRNRGA</sequence>
<name>A0ABX0C114_9PSEU</name>
<organism evidence="2 3">
    <name type="scientific">Amycolatopsis rubida</name>
    <dbReference type="NCBI Taxonomy" id="112413"/>
    <lineage>
        <taxon>Bacteria</taxon>
        <taxon>Bacillati</taxon>
        <taxon>Actinomycetota</taxon>
        <taxon>Actinomycetes</taxon>
        <taxon>Pseudonocardiales</taxon>
        <taxon>Pseudonocardiaceae</taxon>
        <taxon>Amycolatopsis</taxon>
    </lineage>
</organism>
<proteinExistence type="predicted"/>
<evidence type="ECO:0000256" key="1">
    <source>
        <dbReference type="SAM" id="MobiDB-lite"/>
    </source>
</evidence>
<reference evidence="2 3" key="1">
    <citation type="submission" date="2020-01" db="EMBL/GenBank/DDBJ databases">
        <title>Insect and environment-associated Actinomycetes.</title>
        <authorList>
            <person name="Currrie C."/>
            <person name="Chevrette M."/>
            <person name="Carlson C."/>
            <person name="Stubbendieck R."/>
            <person name="Wendt-Pienkowski E."/>
        </authorList>
    </citation>
    <scope>NUCLEOTIDE SEQUENCE [LARGE SCALE GENOMIC DNA]</scope>
    <source>
        <strain evidence="2 3">SID8386</strain>
    </source>
</reference>
<dbReference type="Proteomes" id="UP000470404">
    <property type="component" value="Unassembled WGS sequence"/>
</dbReference>
<evidence type="ECO:0000313" key="2">
    <source>
        <dbReference type="EMBL" id="NEC58751.1"/>
    </source>
</evidence>
<comment type="caution">
    <text evidence="2">The sequence shown here is derived from an EMBL/GenBank/DDBJ whole genome shotgun (WGS) entry which is preliminary data.</text>
</comment>
<dbReference type="EMBL" id="JAAGNC010000126">
    <property type="protein sequence ID" value="NEC58751.1"/>
    <property type="molecule type" value="Genomic_DNA"/>
</dbReference>
<keyword evidence="3" id="KW-1185">Reference proteome</keyword>
<gene>
    <name evidence="2" type="ORF">G3I59_24895</name>
</gene>
<feature type="compositionally biased region" description="Gly residues" evidence="1">
    <location>
        <begin position="16"/>
        <end position="31"/>
    </location>
</feature>